<dbReference type="EMBL" id="CAJNOL010000623">
    <property type="protein sequence ID" value="CAF1142436.1"/>
    <property type="molecule type" value="Genomic_DNA"/>
</dbReference>
<feature type="signal peptide" evidence="1">
    <location>
        <begin position="1"/>
        <end position="27"/>
    </location>
</feature>
<dbReference type="Proteomes" id="UP000663823">
    <property type="component" value="Unassembled WGS sequence"/>
</dbReference>
<dbReference type="Proteomes" id="UP000663889">
    <property type="component" value="Unassembled WGS sequence"/>
</dbReference>
<dbReference type="Proteomes" id="UP000663882">
    <property type="component" value="Unassembled WGS sequence"/>
</dbReference>
<dbReference type="EMBL" id="CAJNOT010000470">
    <property type="protein sequence ID" value="CAF0993252.1"/>
    <property type="molecule type" value="Genomic_DNA"/>
</dbReference>
<dbReference type="Proteomes" id="UP000663874">
    <property type="component" value="Unassembled WGS sequence"/>
</dbReference>
<keyword evidence="1" id="KW-0732">Signal</keyword>
<dbReference type="EMBL" id="CAJOBE010000290">
    <property type="protein sequence ID" value="CAF3614732.1"/>
    <property type="molecule type" value="Genomic_DNA"/>
</dbReference>
<dbReference type="Proteomes" id="UP000663864">
    <property type="component" value="Unassembled WGS sequence"/>
</dbReference>
<gene>
    <name evidence="7" type="ORF">FNK824_LOCUS4093</name>
    <name evidence="5" type="ORF">JXQ802_LOCUS21288</name>
    <name evidence="6" type="ORF">OTI717_LOCUS4789</name>
    <name evidence="3" type="ORF">RFH988_LOCUS12038</name>
    <name evidence="2" type="ORF">SEV965_LOCUS4775</name>
    <name evidence="4" type="ORF">ZHD862_LOCUS12132</name>
</gene>
<evidence type="ECO:0000313" key="3">
    <source>
        <dbReference type="EMBL" id="CAF0958932.1"/>
    </source>
</evidence>
<evidence type="ECO:0000313" key="4">
    <source>
        <dbReference type="EMBL" id="CAF0993252.1"/>
    </source>
</evidence>
<name>A0A814G9D6_9BILA</name>
<dbReference type="AlphaFoldDB" id="A0A814G9D6"/>
<reference evidence="4" key="1">
    <citation type="submission" date="2021-02" db="EMBL/GenBank/DDBJ databases">
        <authorList>
            <person name="Nowell W R."/>
        </authorList>
    </citation>
    <scope>NUCLEOTIDE SEQUENCE</scope>
</reference>
<dbReference type="EMBL" id="CAJOAX010000297">
    <property type="protein sequence ID" value="CAF3560744.1"/>
    <property type="molecule type" value="Genomic_DNA"/>
</dbReference>
<feature type="chain" id="PRO_5035600534" evidence="1">
    <location>
        <begin position="28"/>
        <end position="83"/>
    </location>
</feature>
<organism evidence="4 8">
    <name type="scientific">Rotaria sordida</name>
    <dbReference type="NCBI Taxonomy" id="392033"/>
    <lineage>
        <taxon>Eukaryota</taxon>
        <taxon>Metazoa</taxon>
        <taxon>Spiralia</taxon>
        <taxon>Gnathifera</taxon>
        <taxon>Rotifera</taxon>
        <taxon>Eurotatoria</taxon>
        <taxon>Bdelloidea</taxon>
        <taxon>Philodinida</taxon>
        <taxon>Philodinidae</taxon>
        <taxon>Rotaria</taxon>
    </lineage>
</organism>
<comment type="caution">
    <text evidence="4">The sequence shown here is derived from an EMBL/GenBank/DDBJ whole genome shotgun (WGS) entry which is preliminary data.</text>
</comment>
<evidence type="ECO:0000313" key="9">
    <source>
        <dbReference type="Proteomes" id="UP000663870"/>
    </source>
</evidence>
<evidence type="ECO:0000313" key="8">
    <source>
        <dbReference type="Proteomes" id="UP000663864"/>
    </source>
</evidence>
<dbReference type="Proteomes" id="UP000663870">
    <property type="component" value="Unassembled WGS sequence"/>
</dbReference>
<evidence type="ECO:0000313" key="5">
    <source>
        <dbReference type="EMBL" id="CAF1142436.1"/>
    </source>
</evidence>
<sequence length="83" mass="9346">MHGSQLYTLTISLILFFTIGFQHKINAKPIEDLIETTTTTSLAPTTTTNETKLIYSGLPSNFYVRPFLMLLPFPFPEPLPNSL</sequence>
<dbReference type="EMBL" id="CAJNOO010000491">
    <property type="protein sequence ID" value="CAF0958932.1"/>
    <property type="molecule type" value="Genomic_DNA"/>
</dbReference>
<protein>
    <submittedName>
        <fullName evidence="4">Uncharacterized protein</fullName>
    </submittedName>
</protein>
<evidence type="ECO:0000313" key="7">
    <source>
        <dbReference type="EMBL" id="CAF3614732.1"/>
    </source>
</evidence>
<accession>A0A814G9D6</accession>
<keyword evidence="9" id="KW-1185">Reference proteome</keyword>
<evidence type="ECO:0000256" key="1">
    <source>
        <dbReference type="SAM" id="SignalP"/>
    </source>
</evidence>
<dbReference type="EMBL" id="CAJNOU010000140">
    <property type="protein sequence ID" value="CAF0884159.1"/>
    <property type="molecule type" value="Genomic_DNA"/>
</dbReference>
<evidence type="ECO:0000313" key="2">
    <source>
        <dbReference type="EMBL" id="CAF0884159.1"/>
    </source>
</evidence>
<evidence type="ECO:0000313" key="6">
    <source>
        <dbReference type="EMBL" id="CAF3560744.1"/>
    </source>
</evidence>
<proteinExistence type="predicted"/>